<dbReference type="PROSITE" id="PS51688">
    <property type="entry name" value="ICA"/>
    <property type="match status" value="1"/>
</dbReference>
<accession>A0ABX3EPY7</accession>
<feature type="coiled-coil region" evidence="1">
    <location>
        <begin position="1904"/>
        <end position="1931"/>
    </location>
</feature>
<dbReference type="Pfam" id="PF13884">
    <property type="entry name" value="Peptidase_S74"/>
    <property type="match status" value="1"/>
</dbReference>
<comment type="caution">
    <text evidence="3">The sequence shown here is derived from an EMBL/GenBank/DDBJ whole genome shotgun (WGS) entry which is preliminary data.</text>
</comment>
<name>A0ABX3EPY7_9BACL</name>
<evidence type="ECO:0000313" key="3">
    <source>
        <dbReference type="EMBL" id="OKP86035.1"/>
    </source>
</evidence>
<organism evidence="3 4">
    <name type="scientific">Paenibacillus helianthi</name>
    <dbReference type="NCBI Taxonomy" id="1349432"/>
    <lineage>
        <taxon>Bacteria</taxon>
        <taxon>Bacillati</taxon>
        <taxon>Bacillota</taxon>
        <taxon>Bacilli</taxon>
        <taxon>Bacillales</taxon>
        <taxon>Paenibacillaceae</taxon>
        <taxon>Paenibacillus</taxon>
    </lineage>
</organism>
<dbReference type="InterPro" id="IPR030392">
    <property type="entry name" value="S74_ICA"/>
</dbReference>
<sequence length="1931" mass="203274">MPKDMKRMNYFNGLLLKEEDLTLDQKYHKRVRGLHNRYFHNWGVVTGLKVNPKELTKVEIDPGLALNRVTDPDNNEEISQEILVSDTHPARVLDLSGYSTSDQIYISVSYKEELADPDLLKGGGNKIHVWEIADIKASSLKPEDVRKDILLARVTLKHNQDGALSIDRIYETDVDGTLLVTRAVGGETLKANKIILGSKEDPDQPFLSNSVKEDGKEGNKLNIHAGLTEFTGNLRTGAISTYGTLDVNGELIVTAGSEQVFKVNDSGDVDMTGSVAVAGPLSAKSGIEVSGGMAVLDVSQVMVGGNMVTINKNASAENSSGIEIIRKDQPSAKLLWDEKSNGWMIGTAEKEGDPASGMFHVAYGHEWEQLHGGAIADSLHTHSQLHSADGKPALRTDTAGNIQIDQTLTVSGSLVSKRDGLEVFRGETLPNAKIAWNEKAKSWQIGTVNGDMSNIPDGKQWDELTGGSNADALHTHRQFHNEDKTLLALEIGADGNVNIPHELMVGETLTVNKLIVREEEIVIKKVEQEVTDSFLTVNKAETDAALSSKGGLDVYRGSHNPKARMEWNETDRKWKIGIEGSMSDIPYGTQWDSLTNGSVADTAHKHSSLSTPSGGTVLSADEQGKLSASGNIEIAGTLKGKGNADLNADLKVGGSATIEGNLTVKGKTTYVNKEDMVVVSNRIELNKFEGNSSALKQSSIEVYRGKLNPSAKLVWSETDGRWKLGLGDELSNIAYGSNWDALTGGVSSDADGLHRHNSLSDSKGKTVIQATAEGNIEIANSAEVQGTLTVNNGADISGGLAVEGLLKVDGNLIVKGTTTTVKRDDLVVTNNVIEINKFEGETPPANESGIEVYRGESQPAARMIWNESERKWKVGIGAALENIASGSSWDKLTQMVSADSLHIHSQLYNPQTDILALSASAEGDVDVHHDLTVGSNLTVAGDLEVRGKSASIHTDELEIGSPWITINQEGDHVSSLSGGGLEIYRGLNAPAASISWNEDKDQWQLATPTESAALVVDTSGNVNATGGLKAVNANILGAVTAASAAIAGTVTVGDGLEVLQGTETSAQIKWAKDRWKLGTAGKTVLSLTRSGKMGVGTDNPTEVLDVAGKAIFRTEAEIAGAATFSGKVTATNEAVFEGDTSFNKALSAVNVAVSKNAIVAGSVVAGGFEAPRGLDSNGKALPNARIVWNNVQKAWFYGDGDTLSEFGTGKGGQNKLYNALGDTIALFADSEGKVGIGTNTPLSLLDVKIKGGNTAFSVTGTGNVGIGTYAPKVKLDVQGDTSVTGNLTTTGTVTAANAVISKDLTVTGNLTVNGDTVTLNAATLEVEDNIIRVNKYTPQATPIVANAGLEVFRGGTALPAQLLWDETADQWLAGLSNSLKAVEFKGHTHPEFAELSGAFTVESGNIGIGTATPAAKLDVNGNVAVSGKLNAADVAVSGILTAKDVALTGTAALKDATVSGVLTAKVTVLSGSLTTKDAEVSGKLTVKDVTLNGSLTLSQGIEVNRGTDPKAQILWDESTDAWQVGVAGSLKQLAYSGHTHQELTDLTAVLKIASGNLGIGTASPAAKLDVNGNAAVSGKLTVADASLSGTLTAKDATVSGIFTTANASVTGNLSAKDASISGSLTLTQGIEVGRGTDAKAQILWNEALDEWQAGTAGSMKQLSYSGHTHQELTDLAGVLKIASGNVGIGTAVPTAKLDVTGNVAVSGKLLAADAELSGKLIAKEASLTGLLKVKEAEISGSLTVSQGIEVNRGTDKKARIFWDASNNVWQAGMEDNMQTLVCKDAVYDELIQLADVVTVDSKSNIGIGKIPTDDYKLDVNGNLRATNFAQTSSRTFKENITSLPVKKAMELLNKLKPVTFNYKAENAKQQNIGFIAEDVPQIFSTADHKSVVLMDIIGVLTTVVQKQQRDAQDMRKQVNELQIQVAALAGA</sequence>
<gene>
    <name evidence="3" type="ORF">A3844_14880</name>
</gene>
<dbReference type="EMBL" id="LVWI01000041">
    <property type="protein sequence ID" value="OKP86035.1"/>
    <property type="molecule type" value="Genomic_DNA"/>
</dbReference>
<evidence type="ECO:0000256" key="1">
    <source>
        <dbReference type="SAM" id="Coils"/>
    </source>
</evidence>
<dbReference type="Proteomes" id="UP000186058">
    <property type="component" value="Unassembled WGS sequence"/>
</dbReference>
<evidence type="ECO:0000313" key="4">
    <source>
        <dbReference type="Proteomes" id="UP000186058"/>
    </source>
</evidence>
<protein>
    <recommendedName>
        <fullName evidence="2">Peptidase S74 domain-containing protein</fullName>
    </recommendedName>
</protein>
<dbReference type="RefSeq" id="WP_074107820.1">
    <property type="nucleotide sequence ID" value="NZ_LVWI01000041.1"/>
</dbReference>
<reference evidence="3 4" key="1">
    <citation type="submission" date="2016-03" db="EMBL/GenBank/DDBJ databases">
        <authorList>
            <person name="Sant'Anna F.H."/>
            <person name="Ambrosini A."/>
            <person name="Souza R."/>
            <person name="Bach E."/>
            <person name="Fernandes G."/>
            <person name="Balsanelli E."/>
            <person name="Baura V.A."/>
            <person name="Souza E.M."/>
            <person name="Passaglia L."/>
        </authorList>
    </citation>
    <scope>NUCLEOTIDE SEQUENCE [LARGE SCALE GENOMIC DNA]</scope>
    <source>
        <strain evidence="3 4">P26E</strain>
    </source>
</reference>
<feature type="domain" description="Peptidase S74" evidence="2">
    <location>
        <begin position="1832"/>
        <end position="1931"/>
    </location>
</feature>
<keyword evidence="1" id="KW-0175">Coiled coil</keyword>
<keyword evidence="4" id="KW-1185">Reference proteome</keyword>
<proteinExistence type="predicted"/>
<evidence type="ECO:0000259" key="2">
    <source>
        <dbReference type="PROSITE" id="PS51688"/>
    </source>
</evidence>